<dbReference type="GO" id="GO:0019557">
    <property type="term" value="P:L-histidine catabolic process to glutamate and formate"/>
    <property type="evidence" value="ECO:0007669"/>
    <property type="project" value="UniProtKB-UniPathway"/>
</dbReference>
<dbReference type="Gene3D" id="2.30.40.10">
    <property type="entry name" value="Urease, subunit C, domain 1"/>
    <property type="match status" value="1"/>
</dbReference>
<dbReference type="GO" id="GO:0008270">
    <property type="term" value="F:zinc ion binding"/>
    <property type="evidence" value="ECO:0007669"/>
    <property type="project" value="UniProtKB-UniRule"/>
</dbReference>
<comment type="catalytic activity">
    <reaction evidence="7">
        <text>4-imidazolone-5-propanoate + H2O = N-formimidoyl-L-glutamate</text>
        <dbReference type="Rhea" id="RHEA:23660"/>
        <dbReference type="ChEBI" id="CHEBI:15377"/>
        <dbReference type="ChEBI" id="CHEBI:58928"/>
        <dbReference type="ChEBI" id="CHEBI:77893"/>
        <dbReference type="EC" id="3.5.2.7"/>
    </reaction>
</comment>
<dbReference type="EMBL" id="AYXT01000012">
    <property type="protein sequence ID" value="ETF00998.1"/>
    <property type="molecule type" value="Genomic_DNA"/>
</dbReference>
<dbReference type="Gene3D" id="3.20.20.140">
    <property type="entry name" value="Metal-dependent hydrolases"/>
    <property type="match status" value="1"/>
</dbReference>
<comment type="cofactor">
    <cofactor evidence="7">
        <name>Zn(2+)</name>
        <dbReference type="ChEBI" id="CHEBI:29105"/>
    </cofactor>
    <cofactor evidence="7">
        <name>Fe(3+)</name>
        <dbReference type="ChEBI" id="CHEBI:29034"/>
    </cofactor>
    <text evidence="7">Binds 1 zinc or iron ion per subunit.</text>
</comment>
<dbReference type="InterPro" id="IPR006680">
    <property type="entry name" value="Amidohydro-rel"/>
</dbReference>
<protein>
    <recommendedName>
        <fullName evidence="1 7">Imidazolonepropionase</fullName>
        <ecNumber evidence="1 7">3.5.2.7</ecNumber>
    </recommendedName>
    <alternativeName>
        <fullName evidence="7">Imidazolone-5-propionate hydrolase</fullName>
    </alternativeName>
</protein>
<feature type="binding site" evidence="7">
    <location>
        <position position="75"/>
    </location>
    <ligand>
        <name>Fe(3+)</name>
        <dbReference type="ChEBI" id="CHEBI:29034"/>
    </ligand>
</feature>
<comment type="pathway">
    <text evidence="7">Amino-acid degradation; L-histidine degradation into L-glutamate; N-formimidoyl-L-glutamate from L-histidine: step 3/3.</text>
</comment>
<dbReference type="GO" id="GO:0050480">
    <property type="term" value="F:imidazolonepropionase activity"/>
    <property type="evidence" value="ECO:0007669"/>
    <property type="project" value="UniProtKB-UniRule"/>
</dbReference>
<reference evidence="9 10" key="1">
    <citation type="journal article" date="2014" name="Genome Announc.">
        <title>Draft Genome Sequence of Advenella kashmirensis Strain W13003, a Polycyclic Aromatic Hydrocarbon-Degrading Bacterium.</title>
        <authorList>
            <person name="Wang X."/>
            <person name="Jin D."/>
            <person name="Zhou L."/>
            <person name="Wu L."/>
            <person name="An W."/>
            <person name="Zhao L."/>
        </authorList>
    </citation>
    <scope>NUCLEOTIDE SEQUENCE [LARGE SCALE GENOMIC DNA]</scope>
    <source>
        <strain evidence="9 10">W13003</strain>
    </source>
</reference>
<evidence type="ECO:0000256" key="4">
    <source>
        <dbReference type="ARBA" id="ARBA00022808"/>
    </source>
</evidence>
<dbReference type="SUPFAM" id="SSF51556">
    <property type="entry name" value="Metallo-dependent hydrolases"/>
    <property type="match status" value="1"/>
</dbReference>
<feature type="binding site" evidence="7">
    <location>
        <position position="73"/>
    </location>
    <ligand>
        <name>Zn(2+)</name>
        <dbReference type="ChEBI" id="CHEBI:29105"/>
    </ligand>
</feature>
<comment type="similarity">
    <text evidence="7">Belongs to the metallo-dependent hydrolases superfamily. HutI family.</text>
</comment>
<feature type="binding site" evidence="7">
    <location>
        <position position="243"/>
    </location>
    <ligand>
        <name>Fe(3+)</name>
        <dbReference type="ChEBI" id="CHEBI:29034"/>
    </ligand>
</feature>
<comment type="subcellular location">
    <subcellularLocation>
        <location evidence="7">Cytoplasm</location>
    </subcellularLocation>
</comment>
<dbReference type="GO" id="GO:0005737">
    <property type="term" value="C:cytoplasm"/>
    <property type="evidence" value="ECO:0007669"/>
    <property type="project" value="UniProtKB-SubCell"/>
</dbReference>
<feature type="binding site" evidence="7">
    <location>
        <position position="322"/>
    </location>
    <ligand>
        <name>N-formimidoyl-L-glutamate</name>
        <dbReference type="ChEBI" id="CHEBI:58928"/>
    </ligand>
</feature>
<dbReference type="HOGENOM" id="CLU_041647_0_0_4"/>
<feature type="binding site" evidence="7">
    <location>
        <position position="320"/>
    </location>
    <ligand>
        <name>N-formimidoyl-L-glutamate</name>
        <dbReference type="ChEBI" id="CHEBI:58928"/>
    </ligand>
</feature>
<evidence type="ECO:0000313" key="9">
    <source>
        <dbReference type="EMBL" id="ETF00998.1"/>
    </source>
</evidence>
<dbReference type="Pfam" id="PF01979">
    <property type="entry name" value="Amidohydro_1"/>
    <property type="match status" value="1"/>
</dbReference>
<feature type="binding site" evidence="7">
    <location>
        <position position="318"/>
    </location>
    <ligand>
        <name>Fe(3+)</name>
        <dbReference type="ChEBI" id="CHEBI:29034"/>
    </ligand>
</feature>
<dbReference type="STRING" id="1424334.W822_17045"/>
<dbReference type="SUPFAM" id="SSF51338">
    <property type="entry name" value="Composite domain of metallo-dependent hydrolases"/>
    <property type="match status" value="1"/>
</dbReference>
<dbReference type="PATRIC" id="fig|1424334.3.peg.3426"/>
<name>V8QNT7_9BURK</name>
<evidence type="ECO:0000256" key="6">
    <source>
        <dbReference type="ARBA" id="ARBA00023004"/>
    </source>
</evidence>
<feature type="binding site" evidence="7">
    <location>
        <position position="178"/>
    </location>
    <ligand>
        <name>4-imidazolone-5-propanoate</name>
        <dbReference type="ChEBI" id="CHEBI:77893"/>
    </ligand>
</feature>
<feature type="domain" description="Amidohydrolase-related" evidence="8">
    <location>
        <begin position="64"/>
        <end position="394"/>
    </location>
</feature>
<comment type="caution">
    <text evidence="9">The sequence shown here is derived from an EMBL/GenBank/DDBJ whole genome shotgun (WGS) entry which is preliminary data.</text>
</comment>
<feature type="binding site" evidence="7">
    <location>
        <position position="318"/>
    </location>
    <ligand>
        <name>Zn(2+)</name>
        <dbReference type="ChEBI" id="CHEBI:29105"/>
    </ligand>
</feature>
<dbReference type="NCBIfam" id="TIGR01224">
    <property type="entry name" value="hutI"/>
    <property type="match status" value="1"/>
</dbReference>
<dbReference type="eggNOG" id="COG1228">
    <property type="taxonomic scope" value="Bacteria"/>
</dbReference>
<evidence type="ECO:0000313" key="10">
    <source>
        <dbReference type="Proteomes" id="UP000018733"/>
    </source>
</evidence>
<dbReference type="FunFam" id="3.20.20.140:FF:000007">
    <property type="entry name" value="Imidazolonepropionase"/>
    <property type="match status" value="1"/>
</dbReference>
<dbReference type="OrthoDB" id="9776455at2"/>
<dbReference type="InterPro" id="IPR011059">
    <property type="entry name" value="Metal-dep_hydrolase_composite"/>
</dbReference>
<feature type="binding site" evidence="7">
    <location>
        <position position="75"/>
    </location>
    <ligand>
        <name>Zn(2+)</name>
        <dbReference type="ChEBI" id="CHEBI:29105"/>
    </ligand>
</feature>
<dbReference type="CDD" id="cd01296">
    <property type="entry name" value="Imidazolone-5PH"/>
    <property type="match status" value="1"/>
</dbReference>
<dbReference type="GO" id="GO:0019556">
    <property type="term" value="P:L-histidine catabolic process to glutamate and formamide"/>
    <property type="evidence" value="ECO:0007669"/>
    <property type="project" value="UniProtKB-UniRule"/>
</dbReference>
<comment type="function">
    <text evidence="7">Catalyzes the hydrolytic cleavage of the carbon-nitrogen bond in imidazolone-5-propanoate to yield N-formimidoyl-L-glutamate. It is the third step in the universal histidine degradation pathway.</text>
</comment>
<dbReference type="PANTHER" id="PTHR42752:SF1">
    <property type="entry name" value="IMIDAZOLONEPROPIONASE-RELATED"/>
    <property type="match status" value="1"/>
</dbReference>
<keyword evidence="5 7" id="KW-0862">Zinc</keyword>
<keyword evidence="3 7" id="KW-0378">Hydrolase</keyword>
<feature type="binding site" evidence="7">
    <location>
        <position position="145"/>
    </location>
    <ligand>
        <name>N-formimidoyl-L-glutamate</name>
        <dbReference type="ChEBI" id="CHEBI:58928"/>
    </ligand>
</feature>
<gene>
    <name evidence="7" type="primary">hutI</name>
    <name evidence="9" type="ORF">W822_17045</name>
</gene>
<keyword evidence="4 7" id="KW-0369">Histidine metabolism</keyword>
<evidence type="ECO:0000256" key="1">
    <source>
        <dbReference type="ARBA" id="ARBA00012864"/>
    </source>
</evidence>
<keyword evidence="6 7" id="KW-0408">Iron</keyword>
<sequence>MHLSTHNSFVLERAKIATWQEGRFSVRDLHDVHIENGLIRSVLPSATGPSHPDDVARIDVQGQLVTPGLIDCHTHLVFGGNRAAEWSQRQRGVSYQDIAEQGGGINSTVRATRQATEDELLRAAVPRLRNLMSEGVTTLESKTGYGLSLEHERKQLQVMDLLQTKFPVEIVKTLLCAHTLPPEYKNRPDDFINLICTEIIPTLAREKAFESVDVFCETVGFNLEQTRRVFVTARALGFPVKGHTEQLSNSGGTQLVTAFHGLSADHLEYLDSEGVNALQRAGTVAVLLPFAFYFLGETQKPPVDLLREHHVPIAVATDFNPGTAPFASLRWAMNMACVQFGLTVEEVWAGVTYHAALALNRADRIGRIAPGYQADLLVWQTQDPADIVYEQGQNFLKQRYFKGKSTLA</sequence>
<evidence type="ECO:0000256" key="5">
    <source>
        <dbReference type="ARBA" id="ARBA00022833"/>
    </source>
</evidence>
<feature type="binding site" evidence="7">
    <location>
        <position position="145"/>
    </location>
    <ligand>
        <name>4-imidazolone-5-propanoate</name>
        <dbReference type="ChEBI" id="CHEBI:77893"/>
    </ligand>
</feature>
<evidence type="ECO:0000256" key="2">
    <source>
        <dbReference type="ARBA" id="ARBA00022723"/>
    </source>
</evidence>
<dbReference type="HAMAP" id="MF_00372">
    <property type="entry name" value="HutI"/>
    <property type="match status" value="1"/>
</dbReference>
<dbReference type="UniPathway" id="UPA00379">
    <property type="reaction ID" value="UER00551"/>
</dbReference>
<evidence type="ECO:0000259" key="8">
    <source>
        <dbReference type="Pfam" id="PF01979"/>
    </source>
</evidence>
<keyword evidence="10" id="KW-1185">Reference proteome</keyword>
<dbReference type="Proteomes" id="UP000018733">
    <property type="component" value="Unassembled WGS sequence"/>
</dbReference>
<keyword evidence="2 7" id="KW-0479">Metal-binding</keyword>
<dbReference type="PANTHER" id="PTHR42752">
    <property type="entry name" value="IMIDAZOLONEPROPIONASE"/>
    <property type="match status" value="1"/>
</dbReference>
<dbReference type="AlphaFoldDB" id="V8QNT7"/>
<feature type="binding site" evidence="7">
    <location>
        <position position="243"/>
    </location>
    <ligand>
        <name>Zn(2+)</name>
        <dbReference type="ChEBI" id="CHEBI:29105"/>
    </ligand>
</feature>
<dbReference type="InterPro" id="IPR032466">
    <property type="entry name" value="Metal_Hydrolase"/>
</dbReference>
<evidence type="ECO:0000256" key="7">
    <source>
        <dbReference type="HAMAP-Rule" id="MF_00372"/>
    </source>
</evidence>
<keyword evidence="7" id="KW-0963">Cytoplasm</keyword>
<dbReference type="GO" id="GO:0005506">
    <property type="term" value="F:iron ion binding"/>
    <property type="evidence" value="ECO:0007669"/>
    <property type="project" value="UniProtKB-UniRule"/>
</dbReference>
<accession>V8QNT7</accession>
<feature type="binding site" evidence="7">
    <location>
        <position position="82"/>
    </location>
    <ligand>
        <name>4-imidazolone-5-propanoate</name>
        <dbReference type="ChEBI" id="CHEBI:77893"/>
    </ligand>
</feature>
<evidence type="ECO:0000256" key="3">
    <source>
        <dbReference type="ARBA" id="ARBA00022801"/>
    </source>
</evidence>
<dbReference type="EC" id="3.5.2.7" evidence="1 7"/>
<feature type="binding site" evidence="7">
    <location>
        <position position="73"/>
    </location>
    <ligand>
        <name>Fe(3+)</name>
        <dbReference type="ChEBI" id="CHEBI:29034"/>
    </ligand>
</feature>
<organism evidence="9 10">
    <name type="scientific">Advenella kashmirensis W13003</name>
    <dbReference type="NCBI Taxonomy" id="1424334"/>
    <lineage>
        <taxon>Bacteria</taxon>
        <taxon>Pseudomonadati</taxon>
        <taxon>Pseudomonadota</taxon>
        <taxon>Betaproteobacteria</taxon>
        <taxon>Burkholderiales</taxon>
        <taxon>Alcaligenaceae</taxon>
    </lineage>
</organism>
<proteinExistence type="inferred from homology"/>
<dbReference type="InterPro" id="IPR005920">
    <property type="entry name" value="HutI"/>
</dbReference>
<feature type="binding site" evidence="7">
    <location>
        <position position="323"/>
    </location>
    <ligand>
        <name>4-imidazolone-5-propanoate</name>
        <dbReference type="ChEBI" id="CHEBI:77893"/>
    </ligand>
</feature>
<feature type="binding site" evidence="7">
    <location>
        <position position="246"/>
    </location>
    <ligand>
        <name>4-imidazolone-5-propanoate</name>
        <dbReference type="ChEBI" id="CHEBI:77893"/>
    </ligand>
</feature>